<dbReference type="EC" id="3.6.4.-" evidence="5"/>
<dbReference type="PROSITE" id="PS51192">
    <property type="entry name" value="HELICASE_ATP_BIND_1"/>
    <property type="match status" value="1"/>
</dbReference>
<proteinExistence type="predicted"/>
<evidence type="ECO:0000259" key="3">
    <source>
        <dbReference type="PROSITE" id="PS51192"/>
    </source>
</evidence>
<dbReference type="PANTHER" id="PTHR45766:SF6">
    <property type="entry name" value="SWI_SNF-RELATED MATRIX-ASSOCIATED ACTIN-DEPENDENT REGULATOR OF CHROMATIN SUBFAMILY A-LIKE PROTEIN 1"/>
    <property type="match status" value="1"/>
</dbReference>
<dbReference type="EMBL" id="CP121472">
    <property type="protein sequence ID" value="WPL18348.1"/>
    <property type="molecule type" value="Genomic_DNA"/>
</dbReference>
<dbReference type="PROSITE" id="PS51194">
    <property type="entry name" value="HELICASE_CTER"/>
    <property type="match status" value="1"/>
</dbReference>
<feature type="domain" description="Helicase ATP-binding" evidence="3">
    <location>
        <begin position="317"/>
        <end position="503"/>
    </location>
</feature>
<keyword evidence="1 5" id="KW-0378">Hydrolase</keyword>
<dbReference type="SMART" id="SM00490">
    <property type="entry name" value="HELICc"/>
    <property type="match status" value="1"/>
</dbReference>
<evidence type="ECO:0000256" key="2">
    <source>
        <dbReference type="ARBA" id="ARBA00022806"/>
    </source>
</evidence>
<gene>
    <name evidence="5" type="primary">rapA_7</name>
    <name evidence="5" type="ORF">Thiowin_03419</name>
</gene>
<dbReference type="CDD" id="cd18793">
    <property type="entry name" value="SF2_C_SNF"/>
    <property type="match status" value="1"/>
</dbReference>
<dbReference type="InterPro" id="IPR038718">
    <property type="entry name" value="SNF2-like_sf"/>
</dbReference>
<dbReference type="Gene3D" id="3.40.50.10810">
    <property type="entry name" value="Tandem AAA-ATPase domain"/>
    <property type="match status" value="1"/>
</dbReference>
<dbReference type="Gene3D" id="3.40.50.300">
    <property type="entry name" value="P-loop containing nucleotide triphosphate hydrolases"/>
    <property type="match status" value="1"/>
</dbReference>
<evidence type="ECO:0000256" key="1">
    <source>
        <dbReference type="ARBA" id="ARBA00022801"/>
    </source>
</evidence>
<dbReference type="RefSeq" id="WP_328984116.1">
    <property type="nucleotide sequence ID" value="NZ_CP121472.1"/>
</dbReference>
<dbReference type="Pfam" id="PF00176">
    <property type="entry name" value="SNF2-rel_dom"/>
    <property type="match status" value="1"/>
</dbReference>
<dbReference type="Pfam" id="PF00271">
    <property type="entry name" value="Helicase_C"/>
    <property type="match status" value="1"/>
</dbReference>
<keyword evidence="2" id="KW-0547">Nucleotide-binding</keyword>
<dbReference type="SUPFAM" id="SSF52540">
    <property type="entry name" value="P-loop containing nucleoside triphosphate hydrolases"/>
    <property type="match status" value="2"/>
</dbReference>
<dbReference type="CDD" id="cd09179">
    <property type="entry name" value="PLDc_N_DEXD_a"/>
    <property type="match status" value="1"/>
</dbReference>
<feature type="domain" description="Helicase C-terminal" evidence="4">
    <location>
        <begin position="761"/>
        <end position="940"/>
    </location>
</feature>
<dbReference type="InterPro" id="IPR049730">
    <property type="entry name" value="SNF2/RAD54-like_C"/>
</dbReference>
<evidence type="ECO:0000313" key="5">
    <source>
        <dbReference type="EMBL" id="WPL18348.1"/>
    </source>
</evidence>
<dbReference type="GO" id="GO:0016787">
    <property type="term" value="F:hydrolase activity"/>
    <property type="evidence" value="ECO:0007669"/>
    <property type="project" value="UniProtKB-KW"/>
</dbReference>
<accession>A0ABZ0SCJ9</accession>
<keyword evidence="2" id="KW-0067">ATP-binding</keyword>
<protein>
    <submittedName>
        <fullName evidence="5">RNA polymerase-associated protein RapA</fullName>
        <ecNumber evidence="5">3.6.4.-</ecNumber>
    </submittedName>
</protein>
<dbReference type="InterPro" id="IPR000330">
    <property type="entry name" value="SNF2_N"/>
</dbReference>
<keyword evidence="6" id="KW-1185">Reference proteome</keyword>
<name>A0ABZ0SCJ9_9GAMM</name>
<sequence>MTSLRLRDYPWRPSYATSDLPATGQPVDMLRDFYLPALTRAIRYDRVAGYFTSSSLAAASQGFSHFVGQGGQARFVVGLQLDPEDAQAILDGDQARAEARLLAQLDDAPRWPVAVRNGVELLGWMVARGVLSIRVGLRVHGGDGHPRPLDYAGDGYLHEKWAIFRDATDALFVSGSLNESRTALAVNAENITVQPSWNDWNRDLFAEKEHSFARLWDGTHPHIRTLSLPEAVAARLIEIAQGNRRPSEIDGTAAHADLICRHDWAADPNGQPVKPSFNEQLAFALIRLAPLLPGGERAAMDTLPIEPWPHQRFVARRLLATWPRNHLLCDEVGLGKTIEAGLAFRALWLSGRARSIRVFAPASLTAQWLREMAEKFLLPFVRRTNRAGDWERIDLRTGEVIAGKGRLFDAPLEIISTGLLINRQGGRILAEMPETDLVLVDEAHKARRDAPDQRARLPRFNRLYQELEERLYPKAKALWLATATPMQINRVEAFDLLRLMPAAGAVQYSEDLCDLFYRLPDRLLAGDSLQPHEEQWLQRYLREARESAPEQWHFALEQVLGLFGQMGLNDFVDRGQSPLGGWGELQPALSLLAPLGRAMLRHNRSLLRAYQQQGLLNANLAKREVQPCIIAMTADEREVYDQLQGYCAELAQRIGENMDEGRQRAAIGFYLSFLRLRLASSFQALRCSMERRLVKIAQTLAHKAGSLGVDESNRELLEELDETQIEALVLKHRTESDLTWEQTAVEDLLAAIARLSGLPSKTRHLLRQLDGRRLPDSDRLRQVVIFTRYTDTLDALHAELCGRLPGCPIGTFTGEGGCLRAAGTARTKPLDRTAIKQQFVAGEIDLLLCTDAAAEGLNLQSADWLINFDLPWKPMMLEQRIGRIDRIGQHHTRIFVFNYLYQDSVEEVVYARLVRRFRDAISVAGELQFSLLPIQSEDFEDFAKSAQEPGGIDEAGLLARAEAHAREIGERQRLTELPAEALKAAYDALDSAAALEPQSARLETVWQVLRQSAQPGGYLHALGVRVETFPPGEALALPVLGGMEGPVRLTPSRQLFELGIGLDDGRRLHFATHGDPVFEQLLDLVLRPDPTLFDRIHRAWEAREPLAAVQLGEQRLTRLDDGLVAASLSAGPLALQPRTVPANAPASDRIGRAQVRVLERAAAYLAQSKLKAEPATVAQQMAEFQRFQQDVSRRVPPLVRFGFGVPDRQDILALAERLLWPLAEDPAGVRIEGDPLLLAAIADLLQRQLSEMKPNQRTGQAVARGLRAGAARL</sequence>
<keyword evidence="2" id="KW-0347">Helicase</keyword>
<dbReference type="PANTHER" id="PTHR45766">
    <property type="entry name" value="DNA ANNEALING HELICASE AND ENDONUCLEASE ZRANB3 FAMILY MEMBER"/>
    <property type="match status" value="1"/>
</dbReference>
<dbReference type="InterPro" id="IPR014001">
    <property type="entry name" value="Helicase_ATP-bd"/>
</dbReference>
<reference evidence="5 6" key="1">
    <citation type="journal article" date="2023" name="Microorganisms">
        <title>Thiorhodovibrio frisius and Trv. litoralis spp. nov., Two Novel Members from a Clade of Fastidious Purple Sulfur Bacteria That Exhibit Unique Red-Shifted Light-Harvesting Capabilities.</title>
        <authorList>
            <person name="Methner A."/>
            <person name="Kuzyk S.B."/>
            <person name="Petersen J."/>
            <person name="Bauer S."/>
            <person name="Brinkmann H."/>
            <person name="Sichau K."/>
            <person name="Wanner G."/>
            <person name="Wolf J."/>
            <person name="Neumann-Schaal M."/>
            <person name="Henke P."/>
            <person name="Tank M."/>
            <person name="Sproer C."/>
            <person name="Bunk B."/>
            <person name="Overmann J."/>
        </authorList>
    </citation>
    <scope>NUCLEOTIDE SEQUENCE [LARGE SCALE GENOMIC DNA]</scope>
    <source>
        <strain evidence="5 6">DSM 6702</strain>
    </source>
</reference>
<organism evidence="5 6">
    <name type="scientific">Thiorhodovibrio winogradskyi</name>
    <dbReference type="NCBI Taxonomy" id="77007"/>
    <lineage>
        <taxon>Bacteria</taxon>
        <taxon>Pseudomonadati</taxon>
        <taxon>Pseudomonadota</taxon>
        <taxon>Gammaproteobacteria</taxon>
        <taxon>Chromatiales</taxon>
        <taxon>Chromatiaceae</taxon>
        <taxon>Thiorhodovibrio</taxon>
    </lineage>
</organism>
<dbReference type="SMART" id="SM00487">
    <property type="entry name" value="DEXDc"/>
    <property type="match status" value="1"/>
</dbReference>
<evidence type="ECO:0000259" key="4">
    <source>
        <dbReference type="PROSITE" id="PS51194"/>
    </source>
</evidence>
<dbReference type="InterPro" id="IPR027417">
    <property type="entry name" value="P-loop_NTPase"/>
</dbReference>
<dbReference type="Proteomes" id="UP001432180">
    <property type="component" value="Chromosome"/>
</dbReference>
<dbReference type="InterPro" id="IPR001650">
    <property type="entry name" value="Helicase_C-like"/>
</dbReference>
<evidence type="ECO:0000313" key="6">
    <source>
        <dbReference type="Proteomes" id="UP001432180"/>
    </source>
</evidence>